<dbReference type="PANTHER" id="PTHR33365">
    <property type="entry name" value="YALI0B05434P"/>
    <property type="match status" value="1"/>
</dbReference>
<protein>
    <recommendedName>
        <fullName evidence="5">Tat pathway signal sequence</fullName>
    </recommendedName>
</protein>
<evidence type="ECO:0008006" key="5">
    <source>
        <dbReference type="Google" id="ProtNLM"/>
    </source>
</evidence>
<comment type="similarity">
    <text evidence="1">Belongs to the ustYa family.</text>
</comment>
<evidence type="ECO:0000256" key="1">
    <source>
        <dbReference type="ARBA" id="ARBA00035112"/>
    </source>
</evidence>
<keyword evidence="2" id="KW-0812">Transmembrane</keyword>
<evidence type="ECO:0000256" key="2">
    <source>
        <dbReference type="SAM" id="Phobius"/>
    </source>
</evidence>
<dbReference type="PANTHER" id="PTHR33365:SF13">
    <property type="entry name" value="TAT PATHWAY SIGNAL SEQUENCE"/>
    <property type="match status" value="1"/>
</dbReference>
<dbReference type="Pfam" id="PF11807">
    <property type="entry name" value="UstYa"/>
    <property type="match status" value="1"/>
</dbReference>
<evidence type="ECO:0000313" key="4">
    <source>
        <dbReference type="Proteomes" id="UP000073492"/>
    </source>
</evidence>
<sequence>MSKYQDSDSFDGETLLDYEAALKPHGIKTFKFWPVLLFSNLLTALVVLLVVTSSANTISGPPANDPSSMFLRSIDRSMHTEQFNPFEPPNAFTKAAKEAGDETTERWADLGVYIEYAADFDLDPDRHLMVLAKDDPDAPYDGYIAGLEFVHQLHCLHLVHQGLYFNHQYYRSVDSISWDESQTDVIETHLSHCVDALRQFIMCEADIRVKPYLKSTGGDVADFARQKQCRNFESARRFAVQHQWLNWTKAVDKHHPQYLTPEVPDWTMDRLWSGH</sequence>
<accession>A0A139I611</accession>
<evidence type="ECO:0000313" key="3">
    <source>
        <dbReference type="EMBL" id="KXT10167.1"/>
    </source>
</evidence>
<dbReference type="EMBL" id="LFZO01000282">
    <property type="protein sequence ID" value="KXT10167.1"/>
    <property type="molecule type" value="Genomic_DNA"/>
</dbReference>
<dbReference type="InterPro" id="IPR021765">
    <property type="entry name" value="UstYa-like"/>
</dbReference>
<dbReference type="STRING" id="113226.A0A139I611"/>
<proteinExistence type="inferred from homology"/>
<gene>
    <name evidence="3" type="ORF">AC579_3423</name>
</gene>
<dbReference type="AlphaFoldDB" id="A0A139I611"/>
<dbReference type="Proteomes" id="UP000073492">
    <property type="component" value="Unassembled WGS sequence"/>
</dbReference>
<keyword evidence="4" id="KW-1185">Reference proteome</keyword>
<name>A0A139I611_9PEZI</name>
<dbReference type="OrthoDB" id="3646931at2759"/>
<reference evidence="3 4" key="1">
    <citation type="submission" date="2015-07" db="EMBL/GenBank/DDBJ databases">
        <title>Comparative genomics of the Sigatoka disease complex on banana suggests a link between parallel evolutionary changes in Pseudocercospora fijiensis and Pseudocercospora eumusae and increased virulence on the banana host.</title>
        <authorList>
            <person name="Chang T.-C."/>
            <person name="Salvucci A."/>
            <person name="Crous P.W."/>
            <person name="Stergiopoulos I."/>
        </authorList>
    </citation>
    <scope>NUCLEOTIDE SEQUENCE [LARGE SCALE GENOMIC DNA]</scope>
    <source>
        <strain evidence="3 4">CBS 116634</strain>
    </source>
</reference>
<comment type="caution">
    <text evidence="3">The sequence shown here is derived from an EMBL/GenBank/DDBJ whole genome shotgun (WGS) entry which is preliminary data.</text>
</comment>
<keyword evidence="2" id="KW-1133">Transmembrane helix</keyword>
<feature type="transmembrane region" description="Helical" evidence="2">
    <location>
        <begin position="32"/>
        <end position="51"/>
    </location>
</feature>
<dbReference type="GO" id="GO:0043386">
    <property type="term" value="P:mycotoxin biosynthetic process"/>
    <property type="evidence" value="ECO:0007669"/>
    <property type="project" value="InterPro"/>
</dbReference>
<keyword evidence="2" id="KW-0472">Membrane</keyword>
<organism evidence="3 4">
    <name type="scientific">Pseudocercospora musae</name>
    <dbReference type="NCBI Taxonomy" id="113226"/>
    <lineage>
        <taxon>Eukaryota</taxon>
        <taxon>Fungi</taxon>
        <taxon>Dikarya</taxon>
        <taxon>Ascomycota</taxon>
        <taxon>Pezizomycotina</taxon>
        <taxon>Dothideomycetes</taxon>
        <taxon>Dothideomycetidae</taxon>
        <taxon>Mycosphaerellales</taxon>
        <taxon>Mycosphaerellaceae</taxon>
        <taxon>Pseudocercospora</taxon>
    </lineage>
</organism>